<gene>
    <name evidence="2" type="ORF">BJ878DRAFT_527423</name>
</gene>
<sequence length="100" mass="11220">MSYEDLEEAQATRAAKDAMKGKGKRGRKRKSVAREPGEPGAEPDVEPEMASAAKEVITGKKRRRPSRKCVVQEDRPEPEQEVTRTIEWPGPSRAPVARMY</sequence>
<dbReference type="EMBL" id="MU254531">
    <property type="protein sequence ID" value="KAG9240225.1"/>
    <property type="molecule type" value="Genomic_DNA"/>
</dbReference>
<evidence type="ECO:0000313" key="2">
    <source>
        <dbReference type="EMBL" id="KAG9240225.1"/>
    </source>
</evidence>
<comment type="caution">
    <text evidence="2">The sequence shown here is derived from an EMBL/GenBank/DDBJ whole genome shotgun (WGS) entry which is preliminary data.</text>
</comment>
<dbReference type="Proteomes" id="UP000887226">
    <property type="component" value="Unassembled WGS sequence"/>
</dbReference>
<organism evidence="2 3">
    <name type="scientific">Calycina marina</name>
    <dbReference type="NCBI Taxonomy" id="1763456"/>
    <lineage>
        <taxon>Eukaryota</taxon>
        <taxon>Fungi</taxon>
        <taxon>Dikarya</taxon>
        <taxon>Ascomycota</taxon>
        <taxon>Pezizomycotina</taxon>
        <taxon>Leotiomycetes</taxon>
        <taxon>Helotiales</taxon>
        <taxon>Pezizellaceae</taxon>
        <taxon>Calycina</taxon>
    </lineage>
</organism>
<reference evidence="2" key="1">
    <citation type="journal article" date="2021" name="IMA Fungus">
        <title>Genomic characterization of three marine fungi, including Emericellopsis atlantica sp. nov. with signatures of a generalist lifestyle and marine biomass degradation.</title>
        <authorList>
            <person name="Hagestad O.C."/>
            <person name="Hou L."/>
            <person name="Andersen J.H."/>
            <person name="Hansen E.H."/>
            <person name="Altermark B."/>
            <person name="Li C."/>
            <person name="Kuhnert E."/>
            <person name="Cox R.J."/>
            <person name="Crous P.W."/>
            <person name="Spatafora J.W."/>
            <person name="Lail K."/>
            <person name="Amirebrahimi M."/>
            <person name="Lipzen A."/>
            <person name="Pangilinan J."/>
            <person name="Andreopoulos W."/>
            <person name="Hayes R.D."/>
            <person name="Ng V."/>
            <person name="Grigoriev I.V."/>
            <person name="Jackson S.A."/>
            <person name="Sutton T.D.S."/>
            <person name="Dobson A.D.W."/>
            <person name="Rama T."/>
        </authorList>
    </citation>
    <scope>NUCLEOTIDE SEQUENCE</scope>
    <source>
        <strain evidence="2">TRa3180A</strain>
    </source>
</reference>
<feature type="region of interest" description="Disordered" evidence="1">
    <location>
        <begin position="1"/>
        <end position="100"/>
    </location>
</feature>
<feature type="compositionally biased region" description="Basic and acidic residues" evidence="1">
    <location>
        <begin position="70"/>
        <end position="84"/>
    </location>
</feature>
<accession>A0A9P8CB60</accession>
<protein>
    <submittedName>
        <fullName evidence="2">Uncharacterized protein</fullName>
    </submittedName>
</protein>
<evidence type="ECO:0000256" key="1">
    <source>
        <dbReference type="SAM" id="MobiDB-lite"/>
    </source>
</evidence>
<dbReference type="AlphaFoldDB" id="A0A9P8CB60"/>
<keyword evidence="3" id="KW-1185">Reference proteome</keyword>
<name>A0A9P8CB60_9HELO</name>
<evidence type="ECO:0000313" key="3">
    <source>
        <dbReference type="Proteomes" id="UP000887226"/>
    </source>
</evidence>
<feature type="compositionally biased region" description="Basic residues" evidence="1">
    <location>
        <begin position="21"/>
        <end position="31"/>
    </location>
</feature>
<dbReference type="OrthoDB" id="5374857at2759"/>
<proteinExistence type="predicted"/>